<dbReference type="Proteomes" id="UP000728185">
    <property type="component" value="Unassembled WGS sequence"/>
</dbReference>
<gene>
    <name evidence="1" type="ORF">FBUS_06504</name>
</gene>
<evidence type="ECO:0000313" key="2">
    <source>
        <dbReference type="Proteomes" id="UP000728185"/>
    </source>
</evidence>
<dbReference type="OrthoDB" id="6236794at2759"/>
<organism evidence="1 2">
    <name type="scientific">Fasciolopsis buskii</name>
    <dbReference type="NCBI Taxonomy" id="27845"/>
    <lineage>
        <taxon>Eukaryota</taxon>
        <taxon>Metazoa</taxon>
        <taxon>Spiralia</taxon>
        <taxon>Lophotrochozoa</taxon>
        <taxon>Platyhelminthes</taxon>
        <taxon>Trematoda</taxon>
        <taxon>Digenea</taxon>
        <taxon>Plagiorchiida</taxon>
        <taxon>Echinostomata</taxon>
        <taxon>Echinostomatoidea</taxon>
        <taxon>Fasciolidae</taxon>
        <taxon>Fasciolopsis</taxon>
    </lineage>
</organism>
<keyword evidence="2" id="KW-1185">Reference proteome</keyword>
<sequence>MRRQSLCALFDANHTFQLQSGGSRSSRINTPVRLKLDIDQAVRIVRDVGVQSGVNGELCGDACRLINEAILFNRKQISAFEGSRTHINGIAWITLATDAAFLNGLLSLICNGSGVPKNQEAGSVLLCNLCMILSKDLRSGSTVDTSKALQHLIYHTVGPLLIVISRSQLARLIPFAAHSLRYIILASEACGSVDWFQSSFLLSHVINALKSHFPPILLRASLTHQVAHEHSTRLQRLISEEHIDLTAISSLFELTSSCFGVLITSKVSHLVIEEQRRFYKLIQTGLVNLLFAMAVYWPCDSCRTNSIGAWNVPSSFSTVNTSCQTLWDELDEEVMYTIELLLRCAFHLCASSSESCHAMFLHDESFAQAVLQLVLSVTRCRYNTIPSLTTKCVIYAFRLLGQIFCLPNPHRSSSAADLNMILAMCDLSYRWLSTHMAWTLCAAEVSLAMANAMAYFTPVAAQLWLNPAGQLYLSHCLLPSLGVSFACSQSLRFIFNLLICDAVEPLKLSRLYSHTIGRAILVRLDRLVLELTSLIACLSNTRCTSEWMSECVSQLLDICALFKCRSSATELRCEPTKSELPNLFRIIEELGKAPAPEIAVNSLQRFANIFSA</sequence>
<evidence type="ECO:0000313" key="1">
    <source>
        <dbReference type="EMBL" id="KAA0195231.1"/>
    </source>
</evidence>
<proteinExistence type="predicted"/>
<name>A0A8E0VKZ2_9TREM</name>
<comment type="caution">
    <text evidence="1">The sequence shown here is derived from an EMBL/GenBank/DDBJ whole genome shotgun (WGS) entry which is preliminary data.</text>
</comment>
<dbReference type="EMBL" id="LUCM01003858">
    <property type="protein sequence ID" value="KAA0195231.1"/>
    <property type="molecule type" value="Genomic_DNA"/>
</dbReference>
<reference evidence="1" key="1">
    <citation type="submission" date="2019-05" db="EMBL/GenBank/DDBJ databases">
        <title>Annotation for the trematode Fasciolopsis buski.</title>
        <authorList>
            <person name="Choi Y.-J."/>
        </authorList>
    </citation>
    <scope>NUCLEOTIDE SEQUENCE</scope>
    <source>
        <strain evidence="1">HT</strain>
        <tissue evidence="1">Whole worm</tissue>
    </source>
</reference>
<dbReference type="AlphaFoldDB" id="A0A8E0VKZ2"/>
<protein>
    <submittedName>
        <fullName evidence="1">Uncharacterized protein</fullName>
    </submittedName>
</protein>
<accession>A0A8E0VKZ2</accession>